<name>A0A6J4N4D1_9CYAN</name>
<protein>
    <recommendedName>
        <fullName evidence="2">Tyr recombinase domain-containing protein</fullName>
    </recommendedName>
</protein>
<dbReference type="PROSITE" id="PS51898">
    <property type="entry name" value="TYR_RECOMBINASE"/>
    <property type="match status" value="1"/>
</dbReference>
<evidence type="ECO:0000313" key="3">
    <source>
        <dbReference type="EMBL" id="CAA9372780.1"/>
    </source>
</evidence>
<evidence type="ECO:0000259" key="2">
    <source>
        <dbReference type="PROSITE" id="PS51898"/>
    </source>
</evidence>
<dbReference type="GO" id="GO:0003677">
    <property type="term" value="F:DNA binding"/>
    <property type="evidence" value="ECO:0007669"/>
    <property type="project" value="InterPro"/>
</dbReference>
<dbReference type="InterPro" id="IPR011010">
    <property type="entry name" value="DNA_brk_join_enz"/>
</dbReference>
<sequence>MDEIERRLELANQRLKAGSVGVKLYIRGRSEKWLYLRATFPPKPESKRKQPYQQWLALKMRAQTGTIKEAELTARAVGLDLARNTFDWRKFSDWDDAKTEPKTIDHWIEQMERLWWATRDKDNPSHHNTWRVGYSSCLKWLPPKEELTEALLIDWVYEHSEPGSRRRVQYVTCAQRLLKVAGLPDSVMLKDLCGGQSIKPVNPRSLPTDAEIVQKRGEIKDEAWRWVFSVLATYGLRPHEIAFLDWSQYPTIRTHARTKTGERAIEPLYPEWAEWCKDVPDLEWDENNDKNGTKVTKWFKRHIGWSAYNLRHSYVRRCVEFGLPVDLAARLLGHDTSLHVAVYQQWIGEATHLNAIRNVIKKSEKTAPSQ</sequence>
<proteinExistence type="predicted"/>
<dbReference type="GO" id="GO:0015074">
    <property type="term" value="P:DNA integration"/>
    <property type="evidence" value="ECO:0007669"/>
    <property type="project" value="InterPro"/>
</dbReference>
<accession>A0A6J4N4D1</accession>
<feature type="domain" description="Tyr recombinase" evidence="2">
    <location>
        <begin position="201"/>
        <end position="358"/>
    </location>
</feature>
<organism evidence="3">
    <name type="scientific">uncultured Leptolyngbya sp</name>
    <dbReference type="NCBI Taxonomy" id="332963"/>
    <lineage>
        <taxon>Bacteria</taxon>
        <taxon>Bacillati</taxon>
        <taxon>Cyanobacteriota</taxon>
        <taxon>Cyanophyceae</taxon>
        <taxon>Leptolyngbyales</taxon>
        <taxon>Leptolyngbyaceae</taxon>
        <taxon>Leptolyngbya group</taxon>
        <taxon>Leptolyngbya</taxon>
        <taxon>environmental samples</taxon>
    </lineage>
</organism>
<dbReference type="EMBL" id="CADCTY010001490">
    <property type="protein sequence ID" value="CAA9372780.1"/>
    <property type="molecule type" value="Genomic_DNA"/>
</dbReference>
<dbReference type="InterPro" id="IPR002104">
    <property type="entry name" value="Integrase_catalytic"/>
</dbReference>
<dbReference type="AlphaFoldDB" id="A0A6J4N4D1"/>
<dbReference type="GO" id="GO:0006310">
    <property type="term" value="P:DNA recombination"/>
    <property type="evidence" value="ECO:0007669"/>
    <property type="project" value="UniProtKB-KW"/>
</dbReference>
<dbReference type="InterPro" id="IPR013762">
    <property type="entry name" value="Integrase-like_cat_sf"/>
</dbReference>
<evidence type="ECO:0000256" key="1">
    <source>
        <dbReference type="ARBA" id="ARBA00023172"/>
    </source>
</evidence>
<dbReference type="SUPFAM" id="SSF56349">
    <property type="entry name" value="DNA breaking-rejoining enzymes"/>
    <property type="match status" value="1"/>
</dbReference>
<reference evidence="3" key="1">
    <citation type="submission" date="2020-02" db="EMBL/GenBank/DDBJ databases">
        <authorList>
            <person name="Meier V. D."/>
        </authorList>
    </citation>
    <scope>NUCLEOTIDE SEQUENCE</scope>
    <source>
        <strain evidence="3">AVDCRST_MAG94</strain>
    </source>
</reference>
<dbReference type="Gene3D" id="1.10.443.10">
    <property type="entry name" value="Intergrase catalytic core"/>
    <property type="match status" value="1"/>
</dbReference>
<gene>
    <name evidence="3" type="ORF">AVDCRST_MAG94-4292</name>
</gene>
<keyword evidence="1" id="KW-0233">DNA recombination</keyword>